<gene>
    <name evidence="2" type="ORF">LCR_06430</name>
</gene>
<dbReference type="Proteomes" id="UP000078435">
    <property type="component" value="Unassembled WGS sequence"/>
</dbReference>
<evidence type="ECO:0000313" key="2">
    <source>
        <dbReference type="EMBL" id="KXU81342.1"/>
    </source>
</evidence>
<dbReference type="AlphaFoldDB" id="A0A175VMZ8"/>
<evidence type="ECO:0000256" key="1">
    <source>
        <dbReference type="SAM" id="SignalP"/>
    </source>
</evidence>
<proteinExistence type="predicted"/>
<reference evidence="2 3" key="1">
    <citation type="submission" date="2016-02" db="EMBL/GenBank/DDBJ databases">
        <title>Draft genome sequence of Aeromonas trota strain 1999lcr isolated from cerebrospinal fluid (CSF).</title>
        <authorList>
            <person name="Dallagassa C.B."/>
            <person name="Prediger K.C."/>
            <person name="Weiss V.A."/>
            <person name="Assis F.E."/>
            <person name="Baura V."/>
            <person name="Cruz L.M."/>
            <person name="Souza E.M."/>
            <person name="Pedrosa F.O."/>
            <person name="Fadel-Picheth C.M."/>
        </authorList>
    </citation>
    <scope>NUCLEOTIDE SEQUENCE [LARGE SCALE GENOMIC DNA]</scope>
    <source>
        <strain evidence="2 3">1999lcr</strain>
    </source>
</reference>
<feature type="chain" id="PRO_5008043104" evidence="1">
    <location>
        <begin position="19"/>
        <end position="216"/>
    </location>
</feature>
<dbReference type="RefSeq" id="WP_061475448.1">
    <property type="nucleotide sequence ID" value="NZ_JMGO02000002.1"/>
</dbReference>
<name>A0A175VMZ8_AEREN</name>
<dbReference type="EMBL" id="JMGO02000002">
    <property type="protein sequence ID" value="KXU81342.1"/>
    <property type="molecule type" value="Genomic_DNA"/>
</dbReference>
<sequence>MKYFSTLFFALAVNTALAEEPGQEHITSKVIGEAMGDLDKDGIDEKIIVLDTGLDGEIGTQRTLLIYKKKQDKWALWHSSQGPILDSAHGGMMGDPFISVDIQRGAIVIDHFGGSRHKWSYTHRYRFNNKAWYLIGATINYGAPCEGFFNFDFNVMTGKAIYKTYQDGCPDEEVASNFKTEQKELSVPVTKPIDMDEFYPGSNKLDIKEIGQEIYY</sequence>
<feature type="signal peptide" evidence="1">
    <location>
        <begin position="1"/>
        <end position="18"/>
    </location>
</feature>
<comment type="caution">
    <text evidence="2">The sequence shown here is derived from an EMBL/GenBank/DDBJ whole genome shotgun (WGS) entry which is preliminary data.</text>
</comment>
<dbReference type="OrthoDB" id="86940at2"/>
<keyword evidence="1" id="KW-0732">Signal</keyword>
<evidence type="ECO:0000313" key="3">
    <source>
        <dbReference type="Proteomes" id="UP000078435"/>
    </source>
</evidence>
<accession>A0A175VMZ8</accession>
<organism evidence="2 3">
    <name type="scientific">Aeromonas enteropelogenes</name>
    <name type="common">Aeromonas trota</name>
    <dbReference type="NCBI Taxonomy" id="29489"/>
    <lineage>
        <taxon>Bacteria</taxon>
        <taxon>Pseudomonadati</taxon>
        <taxon>Pseudomonadota</taxon>
        <taxon>Gammaproteobacteria</taxon>
        <taxon>Aeromonadales</taxon>
        <taxon>Aeromonadaceae</taxon>
        <taxon>Aeromonas</taxon>
    </lineage>
</organism>
<protein>
    <submittedName>
        <fullName evidence="2">Uncharacterized protein</fullName>
    </submittedName>
</protein>